<dbReference type="EMBL" id="CADCTE010000043">
    <property type="protein sequence ID" value="CAA9222815.1"/>
    <property type="molecule type" value="Genomic_DNA"/>
</dbReference>
<evidence type="ECO:0000256" key="1">
    <source>
        <dbReference type="SAM" id="MobiDB-lite"/>
    </source>
</evidence>
<feature type="non-terminal residue" evidence="2">
    <location>
        <position position="33"/>
    </location>
</feature>
<accession>A0A6J4HI71</accession>
<proteinExistence type="predicted"/>
<protein>
    <submittedName>
        <fullName evidence="2">Uncharacterized protein</fullName>
    </submittedName>
</protein>
<gene>
    <name evidence="2" type="ORF">AVDCRST_MAG83-547</name>
</gene>
<evidence type="ECO:0000313" key="2">
    <source>
        <dbReference type="EMBL" id="CAA9222815.1"/>
    </source>
</evidence>
<reference evidence="2" key="1">
    <citation type="submission" date="2020-02" db="EMBL/GenBank/DDBJ databases">
        <authorList>
            <person name="Meier V. D."/>
        </authorList>
    </citation>
    <scope>NUCLEOTIDE SEQUENCE</scope>
    <source>
        <strain evidence="2">AVDCRST_MAG83</strain>
    </source>
</reference>
<feature type="region of interest" description="Disordered" evidence="1">
    <location>
        <begin position="1"/>
        <end position="33"/>
    </location>
</feature>
<sequence>VSGSYSRHPPDEHRSPCPRGQFPGHMLPRVGLV</sequence>
<dbReference type="AlphaFoldDB" id="A0A6J4HI71"/>
<name>A0A6J4HI71_9MICC</name>
<feature type="non-terminal residue" evidence="2">
    <location>
        <position position="1"/>
    </location>
</feature>
<organism evidence="2">
    <name type="scientific">uncultured Arthrobacter sp</name>
    <dbReference type="NCBI Taxonomy" id="114050"/>
    <lineage>
        <taxon>Bacteria</taxon>
        <taxon>Bacillati</taxon>
        <taxon>Actinomycetota</taxon>
        <taxon>Actinomycetes</taxon>
        <taxon>Micrococcales</taxon>
        <taxon>Micrococcaceae</taxon>
        <taxon>Arthrobacter</taxon>
        <taxon>environmental samples</taxon>
    </lineage>
</organism>